<gene>
    <name evidence="1" type="ordered locus">Smar_1498</name>
</gene>
<sequence length="96" mass="11000">MPTKQSEIYDRSIELAGFIEHKYLLMLEDIVAQEAEILSKPVKTQKDLLLLIGFKAIKKHIAEELGIDYHEDEYVDDLLDEIEALTNIVEPVESEA</sequence>
<evidence type="ECO:0000313" key="2">
    <source>
        <dbReference type="Proteomes" id="UP000000254"/>
    </source>
</evidence>
<dbReference type="EMBL" id="CP000575">
    <property type="protein sequence ID" value="ABN70587.1"/>
    <property type="molecule type" value="Genomic_DNA"/>
</dbReference>
<dbReference type="KEGG" id="smr:Smar_1498"/>
<dbReference type="HOGENOM" id="CLU_2353323_0_0_2"/>
<dbReference type="AlphaFoldDB" id="A3DPM7"/>
<protein>
    <submittedName>
        <fullName evidence="1">Uncharacterized protein</fullName>
    </submittedName>
</protein>
<accession>A3DPM7</accession>
<organism evidence="1 2">
    <name type="scientific">Staphylothermus marinus (strain ATCC 43588 / DSM 3639 / JCM 9404 / F1)</name>
    <dbReference type="NCBI Taxonomy" id="399550"/>
    <lineage>
        <taxon>Archaea</taxon>
        <taxon>Thermoproteota</taxon>
        <taxon>Thermoprotei</taxon>
        <taxon>Desulfurococcales</taxon>
        <taxon>Desulfurococcaceae</taxon>
        <taxon>Staphylothermus</taxon>
    </lineage>
</organism>
<proteinExistence type="predicted"/>
<dbReference type="RefSeq" id="WP_011839781.1">
    <property type="nucleotide sequence ID" value="NC_009033.1"/>
</dbReference>
<dbReference type="Proteomes" id="UP000000254">
    <property type="component" value="Chromosome"/>
</dbReference>
<reference evidence="1 2" key="2">
    <citation type="journal article" date="2009" name="Stand. Genomic Sci.">
        <title>Complete genome sequence of Staphylothermus marinus Stetter and Fiala 1986 type strain F1.</title>
        <authorList>
            <person name="Anderson I.J."/>
            <person name="Sun H."/>
            <person name="Lapidus A."/>
            <person name="Copeland A."/>
            <person name="Glavina Del Rio T."/>
            <person name="Tice H."/>
            <person name="Dalin E."/>
            <person name="Lucas S."/>
            <person name="Barry K."/>
            <person name="Land M."/>
            <person name="Richardson P."/>
            <person name="Huber H."/>
            <person name="Kyrpides N.C."/>
        </authorList>
    </citation>
    <scope>NUCLEOTIDE SEQUENCE [LARGE SCALE GENOMIC DNA]</scope>
    <source>
        <strain evidence="2">ATCC 43588 / DSM 3639 / JCM 9404 / F1</strain>
    </source>
</reference>
<dbReference type="GeneID" id="4907114"/>
<dbReference type="STRING" id="399550.Smar_1498"/>
<name>A3DPM7_STAMF</name>
<reference evidence="2" key="1">
    <citation type="journal article" date="2009" name="BMC Genomics">
        <title>The complete genome sequence of Staphylothermus marinus reveals differences in sulfur metabolism among heterotrophic Crenarchaeota.</title>
        <authorList>
            <person name="Anderson I.J."/>
            <person name="Dharmarajan L."/>
            <person name="Rodriguez J."/>
            <person name="Hooper S."/>
            <person name="Porat I."/>
            <person name="Ulrich L.E."/>
            <person name="Elkins J.G."/>
            <person name="Mavromatis K."/>
            <person name="Sun H."/>
            <person name="Land M."/>
            <person name="Lapidus A."/>
            <person name="Lucas S."/>
            <person name="Barry K."/>
            <person name="Huber H."/>
            <person name="Zhulin I.B."/>
            <person name="Whitman W.B."/>
            <person name="Mukhopadhyay B."/>
            <person name="Woese C."/>
            <person name="Bristow J."/>
            <person name="Kyrpides N."/>
        </authorList>
    </citation>
    <scope>NUCLEOTIDE SEQUENCE [LARGE SCALE GENOMIC DNA]</scope>
    <source>
        <strain evidence="2">ATCC 43588 / DSM 3639 / JCM 9404 / F1</strain>
    </source>
</reference>
<dbReference type="eggNOG" id="arCOG11624">
    <property type="taxonomic scope" value="Archaea"/>
</dbReference>
<keyword evidence="2" id="KW-1185">Reference proteome</keyword>
<dbReference type="OrthoDB" id="373461at2157"/>
<evidence type="ECO:0000313" key="1">
    <source>
        <dbReference type="EMBL" id="ABN70587.1"/>
    </source>
</evidence>